<feature type="transmembrane region" description="Helical" evidence="1">
    <location>
        <begin position="20"/>
        <end position="40"/>
    </location>
</feature>
<evidence type="ECO:0000313" key="3">
    <source>
        <dbReference type="Proteomes" id="UP000632289"/>
    </source>
</evidence>
<evidence type="ECO:0000313" key="2">
    <source>
        <dbReference type="EMBL" id="MBD3934586.1"/>
    </source>
</evidence>
<keyword evidence="1" id="KW-1133">Transmembrane helix</keyword>
<feature type="transmembrane region" description="Helical" evidence="1">
    <location>
        <begin position="315"/>
        <end position="339"/>
    </location>
</feature>
<dbReference type="Proteomes" id="UP000632289">
    <property type="component" value="Unassembled WGS sequence"/>
</dbReference>
<organism evidence="2 3">
    <name type="scientific">Streptomyces chumphonensis</name>
    <dbReference type="NCBI Taxonomy" id="1214925"/>
    <lineage>
        <taxon>Bacteria</taxon>
        <taxon>Bacillati</taxon>
        <taxon>Actinomycetota</taxon>
        <taxon>Actinomycetes</taxon>
        <taxon>Kitasatosporales</taxon>
        <taxon>Streptomycetaceae</taxon>
        <taxon>Streptomyces</taxon>
    </lineage>
</organism>
<feature type="transmembrane region" description="Helical" evidence="1">
    <location>
        <begin position="144"/>
        <end position="168"/>
    </location>
</feature>
<proteinExistence type="predicted"/>
<accession>A0A927F3M0</accession>
<keyword evidence="1" id="KW-0472">Membrane</keyword>
<keyword evidence="1" id="KW-0812">Transmembrane</keyword>
<feature type="transmembrane region" description="Helical" evidence="1">
    <location>
        <begin position="233"/>
        <end position="260"/>
    </location>
</feature>
<feature type="transmembrane region" description="Helical" evidence="1">
    <location>
        <begin position="189"/>
        <end position="213"/>
    </location>
</feature>
<dbReference type="EMBL" id="JACXYU010000018">
    <property type="protein sequence ID" value="MBD3934586.1"/>
    <property type="molecule type" value="Genomic_DNA"/>
</dbReference>
<reference evidence="2" key="1">
    <citation type="submission" date="2020-09" db="EMBL/GenBank/DDBJ databases">
        <title>Secondary metabolite and genome analysis of marine Streptomyces chumphonensis KK1-2T.</title>
        <authorList>
            <person name="Phongsopitanun W."/>
            <person name="Kanchanasin P."/>
            <person name="Pittayakhajonwut P."/>
            <person name="Suwanborirux K."/>
            <person name="Tanasupawat S."/>
        </authorList>
    </citation>
    <scope>NUCLEOTIDE SEQUENCE</scope>
    <source>
        <strain evidence="2">KK1-2</strain>
    </source>
</reference>
<protein>
    <submittedName>
        <fullName evidence="2">Uncharacterized protein</fullName>
    </submittedName>
</protein>
<gene>
    <name evidence="2" type="ORF">IF129_23850</name>
</gene>
<sequence>MLPLRLIRGGAPLTQLPRLLVVAAAGSVGFLLLCALSYALNHPGDAGVAVPRLLWCLVPLAATVQLAALVARTAPGPRTRAALDAVGLGATGLPLLAALQTAVFCLLGSALALLVYLHLRGDVVGLPFDGAAAELVAAGRPLPVVATLTLLLVVPLVAAGATALSLRATAARRAAHPQPPALDRAGPPLPLPVGLSYGTALIGVGIALETYAARGTGAPVPLPGAGTGPGPGVVTGWLLTALGLVLAGPGLTQLAGRLLAAARPGAMRFLAGRILQEEAPHIGAPLGVLCAAGCGLIAASHLYGPDRPLGPLTVLGGLVVVGCAVAGVCTAVAGSRAALAPARAALAQLGATRELLRGAAALRVAAVLAVLTPVTWGVAQLAALPLT</sequence>
<name>A0A927F3M0_9ACTN</name>
<evidence type="ECO:0000256" key="1">
    <source>
        <dbReference type="SAM" id="Phobius"/>
    </source>
</evidence>
<feature type="transmembrane region" description="Helical" evidence="1">
    <location>
        <begin position="281"/>
        <end position="303"/>
    </location>
</feature>
<keyword evidence="3" id="KW-1185">Reference proteome</keyword>
<dbReference type="AlphaFoldDB" id="A0A927F3M0"/>
<comment type="caution">
    <text evidence="2">The sequence shown here is derived from an EMBL/GenBank/DDBJ whole genome shotgun (WGS) entry which is preliminary data.</text>
</comment>
<feature type="transmembrane region" description="Helical" evidence="1">
    <location>
        <begin position="52"/>
        <end position="71"/>
    </location>
</feature>
<feature type="transmembrane region" description="Helical" evidence="1">
    <location>
        <begin position="92"/>
        <end position="119"/>
    </location>
</feature>
<dbReference type="RefSeq" id="WP_191211886.1">
    <property type="nucleotide sequence ID" value="NZ_BAABKL010000001.1"/>
</dbReference>
<feature type="transmembrane region" description="Helical" evidence="1">
    <location>
        <begin position="360"/>
        <end position="383"/>
    </location>
</feature>